<name>A0ABP7AZP6_9ACTN</name>
<dbReference type="EMBL" id="BAABAB010000056">
    <property type="protein sequence ID" value="GAA3643441.1"/>
    <property type="molecule type" value="Genomic_DNA"/>
</dbReference>
<feature type="region of interest" description="Disordered" evidence="1">
    <location>
        <begin position="19"/>
        <end position="65"/>
    </location>
</feature>
<accession>A0ABP7AZP6</accession>
<reference evidence="3" key="1">
    <citation type="journal article" date="2019" name="Int. J. Syst. Evol. Microbiol.">
        <title>The Global Catalogue of Microorganisms (GCM) 10K type strain sequencing project: providing services to taxonomists for standard genome sequencing and annotation.</title>
        <authorList>
            <consortium name="The Broad Institute Genomics Platform"/>
            <consortium name="The Broad Institute Genome Sequencing Center for Infectious Disease"/>
            <person name="Wu L."/>
            <person name="Ma J."/>
        </authorList>
    </citation>
    <scope>NUCLEOTIDE SEQUENCE [LARGE SCALE GENOMIC DNA]</scope>
    <source>
        <strain evidence="3">JCM 16929</strain>
    </source>
</reference>
<keyword evidence="3" id="KW-1185">Reference proteome</keyword>
<dbReference type="Proteomes" id="UP001501490">
    <property type="component" value="Unassembled WGS sequence"/>
</dbReference>
<evidence type="ECO:0000256" key="1">
    <source>
        <dbReference type="SAM" id="MobiDB-lite"/>
    </source>
</evidence>
<evidence type="ECO:0000313" key="3">
    <source>
        <dbReference type="Proteomes" id="UP001501490"/>
    </source>
</evidence>
<protein>
    <submittedName>
        <fullName evidence="2">Uncharacterized protein</fullName>
    </submittedName>
</protein>
<gene>
    <name evidence="2" type="ORF">GCM10022236_52640</name>
</gene>
<comment type="caution">
    <text evidence="2">The sequence shown here is derived from an EMBL/GenBank/DDBJ whole genome shotgun (WGS) entry which is preliminary data.</text>
</comment>
<proteinExistence type="predicted"/>
<sequence>MDLVKVIAEPVRRVDLRERLDHPTGPGEYDATLLPRRPPRLRSDGAANGRKRTVPVNEDKLERHG</sequence>
<evidence type="ECO:0000313" key="2">
    <source>
        <dbReference type="EMBL" id="GAA3643441.1"/>
    </source>
</evidence>
<organism evidence="2 3">
    <name type="scientific">Microlunatus ginsengisoli</name>
    <dbReference type="NCBI Taxonomy" id="363863"/>
    <lineage>
        <taxon>Bacteria</taxon>
        <taxon>Bacillati</taxon>
        <taxon>Actinomycetota</taxon>
        <taxon>Actinomycetes</taxon>
        <taxon>Propionibacteriales</taxon>
        <taxon>Propionibacteriaceae</taxon>
        <taxon>Microlunatus</taxon>
    </lineage>
</organism>